<dbReference type="Proteomes" id="UP000492821">
    <property type="component" value="Unassembled WGS sequence"/>
</dbReference>
<keyword evidence="1" id="KW-0812">Transmembrane</keyword>
<protein>
    <submittedName>
        <fullName evidence="3">Secreted protein</fullName>
    </submittedName>
</protein>
<evidence type="ECO:0000313" key="3">
    <source>
        <dbReference type="WBParaSite" id="Pan_g23922.t1"/>
    </source>
</evidence>
<proteinExistence type="predicted"/>
<sequence>MSSITRYIVIVNIQSFLVLVFVMFVSSGSRPVILLVFLKSYVLVNWPSMAALISQFRLKLRLDSIPETRIEPASFSKPLYNCSIDIHVIVPPLQTTVKLLLAIRRRRDRPQNRLDP</sequence>
<evidence type="ECO:0000313" key="2">
    <source>
        <dbReference type="Proteomes" id="UP000492821"/>
    </source>
</evidence>
<name>A0A7E4VR05_PANRE</name>
<organism evidence="2 3">
    <name type="scientific">Panagrellus redivivus</name>
    <name type="common">Microworm</name>
    <dbReference type="NCBI Taxonomy" id="6233"/>
    <lineage>
        <taxon>Eukaryota</taxon>
        <taxon>Metazoa</taxon>
        <taxon>Ecdysozoa</taxon>
        <taxon>Nematoda</taxon>
        <taxon>Chromadorea</taxon>
        <taxon>Rhabditida</taxon>
        <taxon>Tylenchina</taxon>
        <taxon>Panagrolaimomorpha</taxon>
        <taxon>Panagrolaimoidea</taxon>
        <taxon>Panagrolaimidae</taxon>
        <taxon>Panagrellus</taxon>
    </lineage>
</organism>
<dbReference type="AlphaFoldDB" id="A0A7E4VR05"/>
<keyword evidence="1" id="KW-1133">Transmembrane helix</keyword>
<evidence type="ECO:0000256" key="1">
    <source>
        <dbReference type="SAM" id="Phobius"/>
    </source>
</evidence>
<keyword evidence="2" id="KW-1185">Reference proteome</keyword>
<feature type="transmembrane region" description="Helical" evidence="1">
    <location>
        <begin position="32"/>
        <end position="53"/>
    </location>
</feature>
<reference evidence="3" key="2">
    <citation type="submission" date="2020-10" db="UniProtKB">
        <authorList>
            <consortium name="WormBaseParasite"/>
        </authorList>
    </citation>
    <scope>IDENTIFICATION</scope>
</reference>
<accession>A0A7E4VR05</accession>
<feature type="transmembrane region" description="Helical" evidence="1">
    <location>
        <begin position="7"/>
        <end position="26"/>
    </location>
</feature>
<keyword evidence="1" id="KW-0472">Membrane</keyword>
<dbReference type="WBParaSite" id="Pan_g23922.t1">
    <property type="protein sequence ID" value="Pan_g23922.t1"/>
    <property type="gene ID" value="Pan_g23922"/>
</dbReference>
<reference evidence="2" key="1">
    <citation type="journal article" date="2013" name="Genetics">
        <title>The draft genome and transcriptome of Panagrellus redivivus are shaped by the harsh demands of a free-living lifestyle.</title>
        <authorList>
            <person name="Srinivasan J."/>
            <person name="Dillman A.R."/>
            <person name="Macchietto M.G."/>
            <person name="Heikkinen L."/>
            <person name="Lakso M."/>
            <person name="Fracchia K.M."/>
            <person name="Antoshechkin I."/>
            <person name="Mortazavi A."/>
            <person name="Wong G."/>
            <person name="Sternberg P.W."/>
        </authorList>
    </citation>
    <scope>NUCLEOTIDE SEQUENCE [LARGE SCALE GENOMIC DNA]</scope>
    <source>
        <strain evidence="2">MT8872</strain>
    </source>
</reference>